<dbReference type="Pfam" id="PF24906">
    <property type="entry name" value="Zf_WRKY19"/>
    <property type="match status" value="5"/>
</dbReference>
<evidence type="ECO:0000259" key="2">
    <source>
        <dbReference type="Pfam" id="PF24906"/>
    </source>
</evidence>
<feature type="domain" description="WRKY19-like zinc finger" evidence="2">
    <location>
        <begin position="448"/>
        <end position="470"/>
    </location>
</feature>
<dbReference type="PANTHER" id="PTHR31827">
    <property type="entry name" value="EMB|CAB89363.1"/>
    <property type="match status" value="1"/>
</dbReference>
<feature type="domain" description="WRKY19-like zinc finger" evidence="2">
    <location>
        <begin position="519"/>
        <end position="542"/>
    </location>
</feature>
<evidence type="ECO:0000256" key="1">
    <source>
        <dbReference type="SAM" id="MobiDB-lite"/>
    </source>
</evidence>
<evidence type="ECO:0000313" key="3">
    <source>
        <dbReference type="EMBL" id="CCI39931.1"/>
    </source>
</evidence>
<dbReference type="EMBL" id="CAIX01000004">
    <property type="protein sequence ID" value="CCI39931.1"/>
    <property type="molecule type" value="Genomic_DNA"/>
</dbReference>
<feature type="compositionally biased region" description="Basic and acidic residues" evidence="1">
    <location>
        <begin position="36"/>
        <end position="51"/>
    </location>
</feature>
<evidence type="ECO:0000313" key="4">
    <source>
        <dbReference type="Proteomes" id="UP000053237"/>
    </source>
</evidence>
<feature type="domain" description="WRKY19-like zinc finger" evidence="2">
    <location>
        <begin position="495"/>
        <end position="518"/>
    </location>
</feature>
<feature type="domain" description="WRKY19-like zinc finger" evidence="2">
    <location>
        <begin position="543"/>
        <end position="565"/>
    </location>
</feature>
<organism evidence="3 4">
    <name type="scientific">Albugo candida</name>
    <dbReference type="NCBI Taxonomy" id="65357"/>
    <lineage>
        <taxon>Eukaryota</taxon>
        <taxon>Sar</taxon>
        <taxon>Stramenopiles</taxon>
        <taxon>Oomycota</taxon>
        <taxon>Peronosporomycetes</taxon>
        <taxon>Albuginales</taxon>
        <taxon>Albuginaceae</taxon>
        <taxon>Albugo</taxon>
    </lineage>
</organism>
<comment type="caution">
    <text evidence="3">The sequence shown here is derived from an EMBL/GenBank/DDBJ whole genome shotgun (WGS) entry which is preliminary data.</text>
</comment>
<dbReference type="PANTHER" id="PTHR31827:SF1">
    <property type="entry name" value="EMB|CAB89363.1"/>
    <property type="match status" value="1"/>
</dbReference>
<keyword evidence="4" id="KW-1185">Reference proteome</keyword>
<dbReference type="AlphaFoldDB" id="A0A024FZL5"/>
<feature type="region of interest" description="Disordered" evidence="1">
    <location>
        <begin position="1"/>
        <end position="57"/>
    </location>
</feature>
<feature type="compositionally biased region" description="Pro residues" evidence="1">
    <location>
        <begin position="1"/>
        <end position="10"/>
    </location>
</feature>
<sequence length="606" mass="66487">MNDPSIPPTPAEHSSRSSIIRRELYNNEDNNQSHAPQRDTRHSFHERKHESTTPLQIDTAHRHQNLLQYCYQEPYSAPCNEEIIVPDILPQFAPSSTPDLVNPHHSSYNLNASSIPTATGNLNLLVQSATGNVTSSVSVVDGANSIHYSSAGYSKVGHRHPHFPPATHKEHEYFHSFPCSPRMSISISTAEKSRPSPSIELNPMFASFSTDSIPCDQTTSHLAHRKHLDTNWQLPAPSMAPFTSIGYPPLISSMISPTTSIYGYASPRHPQADSRVSRAENLFEDTSSIPHSSLYRSFTQNEVPMTQEHKRIGPNACVLCAAPHAHVIADPCEHLYHGQCAVSLNGKTLGACVCGQIIRKFRSMQHGSMSNVYDSKHPNRWDDVFQDPQQKPPNTATVGLQIDTNIGMASTWQHSNGASLGTTRAPTTLVFTDDVNGKSLKQDHRKLRTCAITGCNRTIRSRGLCKAHGGGKRCDEPGCNLSDQGGGRCINHGGGKRCQVDNCKNSAQSRGLCKHHGGGSRCTHPGCDKSSQGNGRCRAHGGGRRCRVEGCEKTDRRGGYCVTHGADRKCTVPECMKTARMRGLCTNHYFAEHPATTNCMNHRTDV</sequence>
<gene>
    <name evidence="3" type="ORF">BN9_007150</name>
</gene>
<dbReference type="OrthoDB" id="168039at2759"/>
<dbReference type="InterPro" id="IPR056866">
    <property type="entry name" value="Znf_WRKY19"/>
</dbReference>
<dbReference type="Proteomes" id="UP000053237">
    <property type="component" value="Unassembled WGS sequence"/>
</dbReference>
<protein>
    <recommendedName>
        <fullName evidence="2">WRKY19-like zinc finger domain-containing protein</fullName>
    </recommendedName>
</protein>
<dbReference type="InParanoid" id="A0A024FZL5"/>
<feature type="domain" description="WRKY19-like zinc finger" evidence="2">
    <location>
        <begin position="471"/>
        <end position="494"/>
    </location>
</feature>
<reference evidence="3 4" key="1">
    <citation type="submission" date="2012-05" db="EMBL/GenBank/DDBJ databases">
        <title>Recombination and specialization in a pathogen metapopulation.</title>
        <authorList>
            <person name="Gardiner A."/>
            <person name="Kemen E."/>
            <person name="Schultz-Larsen T."/>
            <person name="MacLean D."/>
            <person name="Van Oosterhout C."/>
            <person name="Jones J.D.G."/>
        </authorList>
    </citation>
    <scope>NUCLEOTIDE SEQUENCE [LARGE SCALE GENOMIC DNA]</scope>
    <source>
        <strain evidence="3 4">Ac Nc2</strain>
    </source>
</reference>
<proteinExistence type="predicted"/>
<name>A0A024FZL5_9STRA</name>
<accession>A0A024FZL5</accession>